<evidence type="ECO:0000256" key="3">
    <source>
        <dbReference type="ARBA" id="ARBA00022692"/>
    </source>
</evidence>
<dbReference type="OMA" id="TKDFAFM"/>
<evidence type="ECO:0000256" key="4">
    <source>
        <dbReference type="ARBA" id="ARBA00022729"/>
    </source>
</evidence>
<dbReference type="GO" id="GO:0007030">
    <property type="term" value="P:Golgi organization"/>
    <property type="evidence" value="ECO:0000318"/>
    <property type="project" value="GO_Central"/>
</dbReference>
<organism evidence="10 11">
    <name type="scientific">Zostera marina</name>
    <name type="common">Eelgrass</name>
    <dbReference type="NCBI Taxonomy" id="29655"/>
    <lineage>
        <taxon>Eukaryota</taxon>
        <taxon>Viridiplantae</taxon>
        <taxon>Streptophyta</taxon>
        <taxon>Embryophyta</taxon>
        <taxon>Tracheophyta</taxon>
        <taxon>Spermatophyta</taxon>
        <taxon>Magnoliopsida</taxon>
        <taxon>Liliopsida</taxon>
        <taxon>Zosteraceae</taxon>
        <taxon>Zostera</taxon>
    </lineage>
</organism>
<evidence type="ECO:0000256" key="7">
    <source>
        <dbReference type="RuleBase" id="RU003827"/>
    </source>
</evidence>
<dbReference type="InterPro" id="IPR015720">
    <property type="entry name" value="Emp24-like"/>
</dbReference>
<comment type="subcellular location">
    <subcellularLocation>
        <location evidence="1 7">Membrane</location>
        <topology evidence="1 7">Single-pass type I membrane protein</topology>
    </subcellularLocation>
</comment>
<dbReference type="EMBL" id="LFYR01000036">
    <property type="protein sequence ID" value="KMZ76408.1"/>
    <property type="molecule type" value="Genomic_DNA"/>
</dbReference>
<evidence type="ECO:0000256" key="6">
    <source>
        <dbReference type="ARBA" id="ARBA00023136"/>
    </source>
</evidence>
<dbReference type="SMART" id="SM01190">
    <property type="entry name" value="EMP24_GP25L"/>
    <property type="match status" value="1"/>
</dbReference>
<evidence type="ECO:0000313" key="10">
    <source>
        <dbReference type="EMBL" id="KMZ76408.1"/>
    </source>
</evidence>
<keyword evidence="5 8" id="KW-1133">Transmembrane helix</keyword>
<evidence type="ECO:0000313" key="11">
    <source>
        <dbReference type="Proteomes" id="UP000036987"/>
    </source>
</evidence>
<dbReference type="GO" id="GO:0030134">
    <property type="term" value="C:COPII-coated ER to Golgi transport vesicle"/>
    <property type="evidence" value="ECO:0000318"/>
    <property type="project" value="GO_Central"/>
</dbReference>
<evidence type="ECO:0000256" key="1">
    <source>
        <dbReference type="ARBA" id="ARBA00004479"/>
    </source>
</evidence>
<dbReference type="Pfam" id="PF01105">
    <property type="entry name" value="EMP24_GP25L"/>
    <property type="match status" value="1"/>
</dbReference>
<dbReference type="Proteomes" id="UP000036987">
    <property type="component" value="Unassembled WGS sequence"/>
</dbReference>
<dbReference type="GO" id="GO:0005783">
    <property type="term" value="C:endoplasmic reticulum"/>
    <property type="evidence" value="ECO:0000318"/>
    <property type="project" value="GO_Central"/>
</dbReference>
<gene>
    <name evidence="10" type="ORF">ZOSMA_102G00210</name>
</gene>
<protein>
    <submittedName>
        <fullName evidence="10">Transmembrane emp24 domain-containing protein p24delta3</fullName>
    </submittedName>
</protein>
<dbReference type="PANTHER" id="PTHR22811">
    <property type="entry name" value="TRANSMEMBRANE EMP24 DOMAIN-CONTAINING PROTEIN"/>
    <property type="match status" value="1"/>
</dbReference>
<accession>A0A0K9Q547</accession>
<evidence type="ECO:0000256" key="8">
    <source>
        <dbReference type="SAM" id="Phobius"/>
    </source>
</evidence>
<reference evidence="11" key="1">
    <citation type="journal article" date="2016" name="Nature">
        <title>The genome of the seagrass Zostera marina reveals angiosperm adaptation to the sea.</title>
        <authorList>
            <person name="Olsen J.L."/>
            <person name="Rouze P."/>
            <person name="Verhelst B."/>
            <person name="Lin Y.-C."/>
            <person name="Bayer T."/>
            <person name="Collen J."/>
            <person name="Dattolo E."/>
            <person name="De Paoli E."/>
            <person name="Dittami S."/>
            <person name="Maumus F."/>
            <person name="Michel G."/>
            <person name="Kersting A."/>
            <person name="Lauritano C."/>
            <person name="Lohaus R."/>
            <person name="Toepel M."/>
            <person name="Tonon T."/>
            <person name="Vanneste K."/>
            <person name="Amirebrahimi M."/>
            <person name="Brakel J."/>
            <person name="Bostroem C."/>
            <person name="Chovatia M."/>
            <person name="Grimwood J."/>
            <person name="Jenkins J.W."/>
            <person name="Jueterbock A."/>
            <person name="Mraz A."/>
            <person name="Stam W.T."/>
            <person name="Tice H."/>
            <person name="Bornberg-Bauer E."/>
            <person name="Green P.J."/>
            <person name="Pearson G.A."/>
            <person name="Procaccini G."/>
            <person name="Duarte C.M."/>
            <person name="Schmutz J."/>
            <person name="Reusch T.B.H."/>
            <person name="Van de Peer Y."/>
        </authorList>
    </citation>
    <scope>NUCLEOTIDE SEQUENCE [LARGE SCALE GENOMIC DNA]</scope>
    <source>
        <strain evidence="11">cv. Finnish</strain>
    </source>
</reference>
<feature type="transmembrane region" description="Helical" evidence="8">
    <location>
        <begin position="194"/>
        <end position="214"/>
    </location>
</feature>
<comment type="caution">
    <text evidence="10">The sequence shown here is derived from an EMBL/GenBank/DDBJ whole genome shotgun (WGS) entry which is preliminary data.</text>
</comment>
<keyword evidence="6 8" id="KW-0472">Membrane</keyword>
<feature type="domain" description="GOLD" evidence="9">
    <location>
        <begin position="49"/>
        <end position="161"/>
    </location>
</feature>
<dbReference type="GO" id="GO:0016020">
    <property type="term" value="C:membrane"/>
    <property type="evidence" value="ECO:0007669"/>
    <property type="project" value="UniProtKB-SubCell"/>
</dbReference>
<comment type="similarity">
    <text evidence="2 7">Belongs to the EMP24/GP25L family.</text>
</comment>
<keyword evidence="11" id="KW-1185">Reference proteome</keyword>
<dbReference type="GO" id="GO:0005794">
    <property type="term" value="C:Golgi apparatus"/>
    <property type="evidence" value="ECO:0000318"/>
    <property type="project" value="GO_Central"/>
</dbReference>
<dbReference type="GO" id="GO:0006888">
    <property type="term" value="P:endoplasmic reticulum to Golgi vesicle-mediated transport"/>
    <property type="evidence" value="ECO:0000318"/>
    <property type="project" value="GO_Central"/>
</dbReference>
<evidence type="ECO:0000256" key="5">
    <source>
        <dbReference type="ARBA" id="ARBA00022989"/>
    </source>
</evidence>
<name>A0A0K9Q547_ZOSMR</name>
<dbReference type="GO" id="GO:0006886">
    <property type="term" value="P:intracellular protein transport"/>
    <property type="evidence" value="ECO:0000318"/>
    <property type="project" value="GO_Central"/>
</dbReference>
<dbReference type="PROSITE" id="PS50866">
    <property type="entry name" value="GOLD"/>
    <property type="match status" value="1"/>
</dbReference>
<dbReference type="STRING" id="29655.A0A0K9Q547"/>
<dbReference type="InterPro" id="IPR009038">
    <property type="entry name" value="GOLD_dom"/>
</dbReference>
<keyword evidence="4" id="KW-0732">Signal</keyword>
<evidence type="ECO:0000256" key="2">
    <source>
        <dbReference type="ARBA" id="ARBA00007104"/>
    </source>
</evidence>
<sequence length="226" mass="25180">MAEGLLIISPRRSRRGNEMILSLQIAAAVMLLSAARIDAIWFSMPDSGTKCMSEEIQAHTVVVGDYQVIHNDHPDRNLTVSAKVTSPYGTNVYHQENVTSGQFAFTTTDSGSYLACFWLDGHPGSVGASLSLDWKTGIAAKDWESLAKKENIEGIELELTKLEGVVEAIHDNLSYLKKMEADMREVSERTNARVAWFSILSLGLCISVSVLQLWHLKYFFQKKKLI</sequence>
<proteinExistence type="inferred from homology"/>
<dbReference type="AlphaFoldDB" id="A0A0K9Q547"/>
<dbReference type="GO" id="GO:0005793">
    <property type="term" value="C:endoplasmic reticulum-Golgi intermediate compartment"/>
    <property type="evidence" value="ECO:0000318"/>
    <property type="project" value="GO_Central"/>
</dbReference>
<keyword evidence="3 7" id="KW-0812">Transmembrane</keyword>
<dbReference type="OrthoDB" id="759142at2759"/>
<evidence type="ECO:0000259" key="9">
    <source>
        <dbReference type="PROSITE" id="PS50866"/>
    </source>
</evidence>